<dbReference type="Gene3D" id="1.10.3090.10">
    <property type="entry name" value="cca-adding enzyme, domain 2"/>
    <property type="match status" value="1"/>
</dbReference>
<evidence type="ECO:0000313" key="6">
    <source>
        <dbReference type="EMBL" id="CAI9102744.1"/>
    </source>
</evidence>
<keyword evidence="3 4" id="KW-0694">RNA-binding</keyword>
<dbReference type="PANTHER" id="PTHR13734">
    <property type="entry name" value="TRNA-NUCLEOTIDYLTRANSFERASE"/>
    <property type="match status" value="1"/>
</dbReference>
<dbReference type="Gene3D" id="3.30.460.10">
    <property type="entry name" value="Beta Polymerase, domain 2"/>
    <property type="match status" value="1"/>
</dbReference>
<dbReference type="GO" id="GO:0001680">
    <property type="term" value="P:tRNA 3'-terminal CCA addition"/>
    <property type="evidence" value="ECO:0007669"/>
    <property type="project" value="TreeGrafter"/>
</dbReference>
<dbReference type="Proteomes" id="UP001161247">
    <property type="component" value="Chromosome 4"/>
</dbReference>
<dbReference type="GO" id="GO:0052927">
    <property type="term" value="F:CC tRNA cytidylyltransferase activity"/>
    <property type="evidence" value="ECO:0007669"/>
    <property type="project" value="TreeGrafter"/>
</dbReference>
<evidence type="ECO:0000259" key="5">
    <source>
        <dbReference type="Pfam" id="PF01743"/>
    </source>
</evidence>
<dbReference type="EMBL" id="OX459121">
    <property type="protein sequence ID" value="CAI9102744.1"/>
    <property type="molecule type" value="Genomic_DNA"/>
</dbReference>
<accession>A0AAV1D721</accession>
<feature type="domain" description="Poly A polymerase head" evidence="5">
    <location>
        <begin position="8"/>
        <end position="72"/>
    </location>
</feature>
<organism evidence="6 7">
    <name type="scientific">Oldenlandia corymbosa var. corymbosa</name>
    <dbReference type="NCBI Taxonomy" id="529605"/>
    <lineage>
        <taxon>Eukaryota</taxon>
        <taxon>Viridiplantae</taxon>
        <taxon>Streptophyta</taxon>
        <taxon>Embryophyta</taxon>
        <taxon>Tracheophyta</taxon>
        <taxon>Spermatophyta</taxon>
        <taxon>Magnoliopsida</taxon>
        <taxon>eudicotyledons</taxon>
        <taxon>Gunneridae</taxon>
        <taxon>Pentapetalae</taxon>
        <taxon>asterids</taxon>
        <taxon>lamiids</taxon>
        <taxon>Gentianales</taxon>
        <taxon>Rubiaceae</taxon>
        <taxon>Rubioideae</taxon>
        <taxon>Spermacoceae</taxon>
        <taxon>Hedyotis-Oldenlandia complex</taxon>
        <taxon>Oldenlandia</taxon>
    </lineage>
</organism>
<dbReference type="InterPro" id="IPR043519">
    <property type="entry name" value="NT_sf"/>
</dbReference>
<dbReference type="AlphaFoldDB" id="A0AAV1D721"/>
<sequence length="177" mass="19985">MFLFDVWIDVAHLRSEGYCESSRIPTMVEIGTPEVDADRRDLTINSLFYNIHDDSVEDFTGRGIEVLFSGIIATPLPPKKTFLDDPLRVLRAIRFGARLGFKLTKELKIAASDHEVRISMEEKISRERIAREVDLIVSGNEPVMAMTLISELKLFGTVFTLPVSFEPGISDGYEKMC</sequence>
<gene>
    <name evidence="6" type="ORF">OLC1_LOCUS12043</name>
</gene>
<comment type="similarity">
    <text evidence="1 4">Belongs to the tRNA nucleotidyltransferase/poly(A) polymerase family.</text>
</comment>
<dbReference type="PANTHER" id="PTHR13734:SF5">
    <property type="entry name" value="CCA TRNA NUCLEOTIDYLTRANSFERASE, MITOCHONDRIAL"/>
    <property type="match status" value="1"/>
</dbReference>
<evidence type="ECO:0000256" key="4">
    <source>
        <dbReference type="RuleBase" id="RU003953"/>
    </source>
</evidence>
<proteinExistence type="inferred from homology"/>
<reference evidence="6" key="1">
    <citation type="submission" date="2023-03" db="EMBL/GenBank/DDBJ databases">
        <authorList>
            <person name="Julca I."/>
        </authorList>
    </citation>
    <scope>NUCLEOTIDE SEQUENCE</scope>
</reference>
<dbReference type="GO" id="GO:0052929">
    <property type="term" value="F:ATP:3'-cytidine-cytidine-tRNA adenylyltransferase activity"/>
    <property type="evidence" value="ECO:0007669"/>
    <property type="project" value="TreeGrafter"/>
</dbReference>
<dbReference type="Pfam" id="PF01743">
    <property type="entry name" value="PolyA_pol"/>
    <property type="match status" value="1"/>
</dbReference>
<name>A0AAV1D721_OLDCO</name>
<dbReference type="GO" id="GO:0003723">
    <property type="term" value="F:RNA binding"/>
    <property type="evidence" value="ECO:0007669"/>
    <property type="project" value="UniProtKB-KW"/>
</dbReference>
<keyword evidence="7" id="KW-1185">Reference proteome</keyword>
<protein>
    <submittedName>
        <fullName evidence="6">OLC1v1001063C1</fullName>
    </submittedName>
</protein>
<dbReference type="SUPFAM" id="SSF81301">
    <property type="entry name" value="Nucleotidyltransferase"/>
    <property type="match status" value="1"/>
</dbReference>
<dbReference type="InterPro" id="IPR002646">
    <property type="entry name" value="PolA_pol_head_dom"/>
</dbReference>
<evidence type="ECO:0000256" key="2">
    <source>
        <dbReference type="ARBA" id="ARBA00022679"/>
    </source>
</evidence>
<evidence type="ECO:0000313" key="7">
    <source>
        <dbReference type="Proteomes" id="UP001161247"/>
    </source>
</evidence>
<keyword evidence="2 4" id="KW-0808">Transferase</keyword>
<dbReference type="SUPFAM" id="SSF81891">
    <property type="entry name" value="Poly A polymerase C-terminal region-like"/>
    <property type="match status" value="1"/>
</dbReference>
<evidence type="ECO:0000256" key="3">
    <source>
        <dbReference type="ARBA" id="ARBA00022884"/>
    </source>
</evidence>
<evidence type="ECO:0000256" key="1">
    <source>
        <dbReference type="ARBA" id="ARBA00007265"/>
    </source>
</evidence>